<reference evidence="1" key="1">
    <citation type="journal article" date="2015" name="PLoS ONE">
        <title>Genomic, proteomic and morphological characterization of two novel broad host lytic bacteriophages PhiPD10.3 and PhiPD23.1 infecting pectinolytic Pectobacterium spp. and Dickeya spp.</title>
        <authorList>
            <person name="Czajkowski R."/>
            <person name="Ozymko Z."/>
            <person name="de Jager V."/>
            <person name="Siwinska J."/>
            <person name="Smolarska A."/>
            <person name="Ossowicki A."/>
            <person name="Narajczyk M."/>
            <person name="Lojkowska E."/>
        </authorList>
    </citation>
    <scope>NUCLEOTIDE SEQUENCE</scope>
</reference>
<evidence type="ECO:0000313" key="1">
    <source>
        <dbReference type="EMBL" id="AIM51748.1"/>
    </source>
</evidence>
<dbReference type="InterPro" id="IPR045384">
    <property type="entry name" value="DUF6527"/>
</dbReference>
<evidence type="ECO:0008006" key="2">
    <source>
        <dbReference type="Google" id="ProtNLM"/>
    </source>
</evidence>
<protein>
    <recommendedName>
        <fullName evidence="2">Anaerobic dehydrogenase</fullName>
    </recommendedName>
</protein>
<gene>
    <name evidence="1" type="ORF">HQ81_0225</name>
</gene>
<name>A0A140XB93_9CAUD</name>
<accession>A0A140XB93</accession>
<proteinExistence type="predicted"/>
<dbReference type="EMBL" id="KM209289">
    <property type="protein sequence ID" value="AIM51748.1"/>
    <property type="molecule type" value="Genomic_DNA"/>
</dbReference>
<sequence>MSQLLSPKLLSMGDSLYFHCPGCDMLHPYRVKGSPEQGPVWSWNHNVVEPTFTPSLLVFKDRPESRCHLFLTDGKIQFLGDCFHDLKNQTVDMVDIPEPEIWIE</sequence>
<dbReference type="Pfam" id="PF20137">
    <property type="entry name" value="BubE"/>
    <property type="match status" value="1"/>
</dbReference>
<organism evidence="1">
    <name type="scientific">Dickeya phage phiDP23.1</name>
    <dbReference type="NCBI Taxonomy" id="1542133"/>
    <lineage>
        <taxon>Viruses</taxon>
        <taxon>Duplodnaviria</taxon>
        <taxon>Heunggongvirae</taxon>
        <taxon>Uroviricota</taxon>
        <taxon>Caudoviricetes</taxon>
        <taxon>Pantevenvirales</taxon>
        <taxon>Ackermannviridae</taxon>
        <taxon>Aglimvirinae</taxon>
    </lineage>
</organism>